<feature type="transmembrane region" description="Helical" evidence="1">
    <location>
        <begin position="12"/>
        <end position="32"/>
    </location>
</feature>
<evidence type="ECO:0008006" key="3">
    <source>
        <dbReference type="Google" id="ProtNLM"/>
    </source>
</evidence>
<proteinExistence type="predicted"/>
<gene>
    <name evidence="2" type="ordered locus">Bcen_0844</name>
</gene>
<protein>
    <recommendedName>
        <fullName evidence="3">DNA-binding protein</fullName>
    </recommendedName>
</protein>
<sequence length="75" mass="8250">MKNEQAAADIRMALQAYGVTGTVTTAVAAVALNRKEQTLRKWACEESGPIRPVRINRRLAWKIADIQALLDGSLQ</sequence>
<keyword evidence="1" id="KW-1133">Transmembrane helix</keyword>
<dbReference type="EMBL" id="CP000378">
    <property type="protein sequence ID" value="ABF75753.1"/>
    <property type="molecule type" value="Genomic_DNA"/>
</dbReference>
<name>A0A0H2XM52_BURO1</name>
<dbReference type="AlphaFoldDB" id="A0A0H2XM52"/>
<accession>A0A0H2XM52</accession>
<dbReference type="HOGENOM" id="CLU_2663962_0_0_4"/>
<reference evidence="2" key="1">
    <citation type="submission" date="2006-05" db="EMBL/GenBank/DDBJ databases">
        <title>Complete sequence of chromosome 1 of Burkholderia cenocepacia AU 1054.</title>
        <authorList>
            <consortium name="US DOE Joint Genome Institute"/>
            <person name="Copeland A."/>
            <person name="Lucas S."/>
            <person name="Lapidus A."/>
            <person name="Barry K."/>
            <person name="Detter J.C."/>
            <person name="Glavina del Rio T."/>
            <person name="Hammon N."/>
            <person name="Israni S."/>
            <person name="Dalin E."/>
            <person name="Tice H."/>
            <person name="Pitluck S."/>
            <person name="Chain P."/>
            <person name="Malfatti S."/>
            <person name="Shin M."/>
            <person name="Vergez L."/>
            <person name="Schmutz J."/>
            <person name="Larimer F."/>
            <person name="Land M."/>
            <person name="Hauser L."/>
            <person name="Kyrpides N."/>
            <person name="Lykidis A."/>
            <person name="LiPuma J.J."/>
            <person name="Konstantinidis K."/>
            <person name="Tiedje J.M."/>
            <person name="Richardson P."/>
        </authorList>
    </citation>
    <scope>NUCLEOTIDE SEQUENCE [LARGE SCALE GENOMIC DNA]</scope>
    <source>
        <strain evidence="2">AU 1054</strain>
    </source>
</reference>
<organism evidence="2">
    <name type="scientific">Burkholderia orbicola (strain AU 1054)</name>
    <dbReference type="NCBI Taxonomy" id="331271"/>
    <lineage>
        <taxon>Bacteria</taxon>
        <taxon>Pseudomonadati</taxon>
        <taxon>Pseudomonadota</taxon>
        <taxon>Betaproteobacteria</taxon>
        <taxon>Burkholderiales</taxon>
        <taxon>Burkholderiaceae</taxon>
        <taxon>Burkholderia</taxon>
        <taxon>Burkholderia cepacia complex</taxon>
        <taxon>Burkholderia orbicola</taxon>
    </lineage>
</organism>
<keyword evidence="1" id="KW-0812">Transmembrane</keyword>
<keyword evidence="1" id="KW-0472">Membrane</keyword>
<evidence type="ECO:0000313" key="2">
    <source>
        <dbReference type="EMBL" id="ABF75753.1"/>
    </source>
</evidence>
<evidence type="ECO:0000256" key="1">
    <source>
        <dbReference type="SAM" id="Phobius"/>
    </source>
</evidence>